<dbReference type="InterPro" id="IPR026142">
    <property type="entry name" value="Pro_pase_1_reg_su_36"/>
</dbReference>
<dbReference type="eggNOG" id="ENOG502RZTP">
    <property type="taxonomic scope" value="Eukaryota"/>
</dbReference>
<name>A0A1I8M398_MUSDO</name>
<evidence type="ECO:0008006" key="2">
    <source>
        <dbReference type="Google" id="ProtNLM"/>
    </source>
</evidence>
<dbReference type="VEuPathDB" id="VectorBase:MDOA000799"/>
<dbReference type="EnsemblMetazoa" id="MDOA000799-RA">
    <property type="protein sequence ID" value="MDOA000799-PA"/>
    <property type="gene ID" value="MDOA000799"/>
</dbReference>
<evidence type="ECO:0000313" key="1">
    <source>
        <dbReference type="EnsemblMetazoa" id="MDOA000799-PA"/>
    </source>
</evidence>
<accession>A0A1I8M398</accession>
<protein>
    <recommendedName>
        <fullName evidence="2">Protein phosphatase 1 regulatory subunit 36</fullName>
    </recommendedName>
</protein>
<dbReference type="Pfam" id="PF14895">
    <property type="entry name" value="PPPI_inhib"/>
    <property type="match status" value="1"/>
</dbReference>
<dbReference type="PANTHER" id="PTHR21055:SF3">
    <property type="entry name" value="PROTEIN PHOSPHATASE 1 REGULATORY SUBUNIT 36"/>
    <property type="match status" value="1"/>
</dbReference>
<dbReference type="GO" id="GO:0019902">
    <property type="term" value="F:phosphatase binding"/>
    <property type="evidence" value="ECO:0007669"/>
    <property type="project" value="InterPro"/>
</dbReference>
<proteinExistence type="predicted"/>
<organism evidence="1">
    <name type="scientific">Musca domestica</name>
    <name type="common">House fly</name>
    <dbReference type="NCBI Taxonomy" id="7370"/>
    <lineage>
        <taxon>Eukaryota</taxon>
        <taxon>Metazoa</taxon>
        <taxon>Ecdysozoa</taxon>
        <taxon>Arthropoda</taxon>
        <taxon>Hexapoda</taxon>
        <taxon>Insecta</taxon>
        <taxon>Pterygota</taxon>
        <taxon>Neoptera</taxon>
        <taxon>Endopterygota</taxon>
        <taxon>Diptera</taxon>
        <taxon>Brachycera</taxon>
        <taxon>Muscomorpha</taxon>
        <taxon>Muscoidea</taxon>
        <taxon>Muscidae</taxon>
        <taxon>Musca</taxon>
    </lineage>
</organism>
<dbReference type="PANTHER" id="PTHR21055">
    <property type="entry name" value="PROTEIN PHOSPHATASE 1 REGULATORY SUBUNIT 36"/>
    <property type="match status" value="1"/>
</dbReference>
<dbReference type="AlphaFoldDB" id="A0A1I8M398"/>
<sequence length="440" mass="52310">MVPNTEDCFEPKRFLARDASKETSKDFINVGGYKFKSLMDKVEEMIFRQEFDRPDDTHDSDVILVQDIKNLVLFLAPTEMTSKNFVKFLNTKSVHSLIKSLIIYFEHFLKILEFILIRREEMVGENARMQNQDSTEIKRIFSAKLSQYRLLLAREYSRVLLGEGDTSKFYHMKPVVNISLSIKDQQFHESFLAFCTVLVWIATQRRSVTVINWEIDRLFRSEHFALVQCKLGLSNVEASILYGKNYKRCNYRAQTSPLIQELKNVEDENLPILWIGERKYRGNDVRIAEIELEYIVPSSQLCLIDVSHGILGRPKKLYDAMLNIKWDAVGNENYNLDYDPYRIIRQTFLNIPQLDAEKSRKYCQTYETFYQLKHSNELWKSNMIEKWIRRNDVIKYYKTEGMLTDIWMKCRKELEDMSYGRRVEEIIKDFMERKGKIRKK</sequence>
<dbReference type="VEuPathDB" id="VectorBase:MDOMA2_006638"/>
<reference evidence="1" key="1">
    <citation type="submission" date="2020-05" db="UniProtKB">
        <authorList>
            <consortium name="EnsemblMetazoa"/>
        </authorList>
    </citation>
    <scope>IDENTIFICATION</scope>
    <source>
        <strain evidence="1">Aabys</strain>
    </source>
</reference>